<name>A0A835HWS9_9MAGN</name>
<comment type="caution">
    <text evidence="3">The sequence shown here is derived from an EMBL/GenBank/DDBJ whole genome shotgun (WGS) entry which is preliminary data.</text>
</comment>
<reference evidence="3 4" key="1">
    <citation type="submission" date="2020-10" db="EMBL/GenBank/DDBJ databases">
        <title>The Coptis chinensis genome and diversification of protoberbering-type alkaloids.</title>
        <authorList>
            <person name="Wang B."/>
            <person name="Shu S."/>
            <person name="Song C."/>
            <person name="Liu Y."/>
        </authorList>
    </citation>
    <scope>NUCLEOTIDE SEQUENCE [LARGE SCALE GENOMIC DNA]</scope>
    <source>
        <strain evidence="3">HL-2020</strain>
        <tissue evidence="3">Leaf</tissue>
    </source>
</reference>
<evidence type="ECO:0000313" key="3">
    <source>
        <dbReference type="EMBL" id="KAF9607590.1"/>
    </source>
</evidence>
<organism evidence="3 4">
    <name type="scientific">Coptis chinensis</name>
    <dbReference type="NCBI Taxonomy" id="261450"/>
    <lineage>
        <taxon>Eukaryota</taxon>
        <taxon>Viridiplantae</taxon>
        <taxon>Streptophyta</taxon>
        <taxon>Embryophyta</taxon>
        <taxon>Tracheophyta</taxon>
        <taxon>Spermatophyta</taxon>
        <taxon>Magnoliopsida</taxon>
        <taxon>Ranunculales</taxon>
        <taxon>Ranunculaceae</taxon>
        <taxon>Coptidoideae</taxon>
        <taxon>Coptis</taxon>
    </lineage>
</organism>
<dbReference type="OrthoDB" id="1897736at2759"/>
<feature type="region of interest" description="Disordered" evidence="1">
    <location>
        <begin position="52"/>
        <end position="128"/>
    </location>
</feature>
<feature type="non-terminal residue" evidence="3">
    <location>
        <position position="1"/>
    </location>
</feature>
<dbReference type="Proteomes" id="UP000631114">
    <property type="component" value="Unassembled WGS sequence"/>
</dbReference>
<evidence type="ECO:0000313" key="4">
    <source>
        <dbReference type="Proteomes" id="UP000631114"/>
    </source>
</evidence>
<dbReference type="AlphaFoldDB" id="A0A835HWS9"/>
<feature type="transmembrane region" description="Helical" evidence="2">
    <location>
        <begin position="20"/>
        <end position="43"/>
    </location>
</feature>
<evidence type="ECO:0000256" key="1">
    <source>
        <dbReference type="SAM" id="MobiDB-lite"/>
    </source>
</evidence>
<proteinExistence type="predicted"/>
<feature type="region of interest" description="Disordered" evidence="1">
    <location>
        <begin position="262"/>
        <end position="291"/>
    </location>
</feature>
<accession>A0A835HWS9</accession>
<keyword evidence="2" id="KW-0812">Transmembrane</keyword>
<gene>
    <name evidence="3" type="ORF">IFM89_037518</name>
</gene>
<keyword evidence="2" id="KW-0472">Membrane</keyword>
<feature type="transmembrane region" description="Helical" evidence="2">
    <location>
        <begin position="137"/>
        <end position="160"/>
    </location>
</feature>
<evidence type="ECO:0000256" key="2">
    <source>
        <dbReference type="SAM" id="Phobius"/>
    </source>
</evidence>
<feature type="compositionally biased region" description="Basic and acidic residues" evidence="1">
    <location>
        <begin position="99"/>
        <end position="110"/>
    </location>
</feature>
<feature type="compositionally biased region" description="Polar residues" evidence="1">
    <location>
        <begin position="65"/>
        <end position="96"/>
    </location>
</feature>
<keyword evidence="2" id="KW-1133">Transmembrane helix</keyword>
<sequence>MISSNRNTVGGKFVLGFAVIWWSIATALMPIAAKLVLPFLLVVRAFMGIESRRGQPNESRESESSKSVGWNTIKSSSESPRTGNWNSLESQETPQMEPSDPRVKKAEETKAGGWSGNDRHTQGQPCPLPMKRATSDLVEYSTVIILFIFHSLLSFCKYVLYFSSPTLALLLKPMRQPRVIAEIIMYEHPLLMGLHLFDGNKHHRRNLSIGTGSVPSPIHSHTYVNQNFMIPTSSPGQSSPMTQLDNCAVSCATSLSLSTIDDNVSKPQAELDRGDKDTEESSKHGDNNTHVRVMYGNAGNAEASGDLQSPHTLSVDRYLVKGSEDSSHSGEDMAWRSIDEVMDISPYEIRVREIEKNVCDRLVPVEVMFATESVP</sequence>
<dbReference type="EMBL" id="JADFTS010000005">
    <property type="protein sequence ID" value="KAF9607590.1"/>
    <property type="molecule type" value="Genomic_DNA"/>
</dbReference>
<keyword evidence="4" id="KW-1185">Reference proteome</keyword>
<feature type="compositionally biased region" description="Basic and acidic residues" evidence="1">
    <location>
        <begin position="52"/>
        <end position="64"/>
    </location>
</feature>
<feature type="compositionally biased region" description="Basic and acidic residues" evidence="1">
    <location>
        <begin position="269"/>
        <end position="289"/>
    </location>
</feature>
<protein>
    <submittedName>
        <fullName evidence="3">Uncharacterized protein</fullName>
    </submittedName>
</protein>